<protein>
    <recommendedName>
        <fullName evidence="1">DUF7081 domain-containing protein</fullName>
    </recommendedName>
</protein>
<feature type="domain" description="DUF7081" evidence="1">
    <location>
        <begin position="33"/>
        <end position="89"/>
    </location>
</feature>
<dbReference type="Proteomes" id="UP001311915">
    <property type="component" value="Unassembled WGS sequence"/>
</dbReference>
<dbReference type="PANTHER" id="PTHR33345:SF2">
    <property type="entry name" value="OBERON-LIKE PHD FINGER DOMAIN-CONTAINING PROTEIN"/>
    <property type="match status" value="1"/>
</dbReference>
<gene>
    <name evidence="2" type="ORF">R3W88_024768</name>
</gene>
<accession>A0AAV9M4G4</accession>
<evidence type="ECO:0000259" key="1">
    <source>
        <dbReference type="Pfam" id="PF23299"/>
    </source>
</evidence>
<dbReference type="EMBL" id="JAWPEI010000003">
    <property type="protein sequence ID" value="KAK4731780.1"/>
    <property type="molecule type" value="Genomic_DNA"/>
</dbReference>
<dbReference type="InterPro" id="IPR055508">
    <property type="entry name" value="DUF7081"/>
</dbReference>
<comment type="caution">
    <text evidence="2">The sequence shown here is derived from an EMBL/GenBank/DDBJ whole genome shotgun (WGS) entry which is preliminary data.</text>
</comment>
<dbReference type="Pfam" id="PF23299">
    <property type="entry name" value="DUF7081"/>
    <property type="match status" value="1"/>
</dbReference>
<name>A0AAV9M4G4_9SOLN</name>
<evidence type="ECO:0000313" key="2">
    <source>
        <dbReference type="EMBL" id="KAK4731780.1"/>
    </source>
</evidence>
<evidence type="ECO:0000313" key="3">
    <source>
        <dbReference type="Proteomes" id="UP001311915"/>
    </source>
</evidence>
<dbReference type="AlphaFoldDB" id="A0AAV9M4G4"/>
<organism evidence="2 3">
    <name type="scientific">Solanum pinnatisectum</name>
    <name type="common">tansyleaf nightshade</name>
    <dbReference type="NCBI Taxonomy" id="50273"/>
    <lineage>
        <taxon>Eukaryota</taxon>
        <taxon>Viridiplantae</taxon>
        <taxon>Streptophyta</taxon>
        <taxon>Embryophyta</taxon>
        <taxon>Tracheophyta</taxon>
        <taxon>Spermatophyta</taxon>
        <taxon>Magnoliopsida</taxon>
        <taxon>eudicotyledons</taxon>
        <taxon>Gunneridae</taxon>
        <taxon>Pentapetalae</taxon>
        <taxon>asterids</taxon>
        <taxon>lamiids</taxon>
        <taxon>Solanales</taxon>
        <taxon>Solanaceae</taxon>
        <taxon>Solanoideae</taxon>
        <taxon>Solaneae</taxon>
        <taxon>Solanum</taxon>
    </lineage>
</organism>
<sequence>MSANEEVGESCAHVVYNGSASRINETIGLLLYPIFEYDSGKGLPYAHVDWPNTGYKWGWRAGNRVTSLGTFRDRYLYLPKHFKAPKDIHFDSNMKERTTSSGSELQSLLSDSSIYKMSLVSAETVIVSFAAKLSVQTMMDTVTFDVKQQ</sequence>
<reference evidence="2 3" key="1">
    <citation type="submission" date="2023-10" db="EMBL/GenBank/DDBJ databases">
        <title>Genome-Wide Identification Analysis in wild type Solanum Pinnatisectum Reveals Some Genes Defensing Phytophthora Infestans.</title>
        <authorList>
            <person name="Sun C."/>
        </authorList>
    </citation>
    <scope>NUCLEOTIDE SEQUENCE [LARGE SCALE GENOMIC DNA]</scope>
    <source>
        <strain evidence="2">LQN</strain>
        <tissue evidence="2">Leaf</tissue>
    </source>
</reference>
<dbReference type="PANTHER" id="PTHR33345">
    <property type="entry name" value="ADAPTER PROTEIN, PUTATIVE-RELATED"/>
    <property type="match status" value="1"/>
</dbReference>
<keyword evidence="3" id="KW-1185">Reference proteome</keyword>
<proteinExistence type="predicted"/>